<dbReference type="AlphaFoldDB" id="A0A5B7E0C8"/>
<accession>A0A5B7E0C8</accession>
<reference evidence="1 2" key="1">
    <citation type="submission" date="2019-05" db="EMBL/GenBank/DDBJ databases">
        <title>Another draft genome of Portunus trituberculatus and its Hox gene families provides insights of decapod evolution.</title>
        <authorList>
            <person name="Jeong J.-H."/>
            <person name="Song I."/>
            <person name="Kim S."/>
            <person name="Choi T."/>
            <person name="Kim D."/>
            <person name="Ryu S."/>
            <person name="Kim W."/>
        </authorList>
    </citation>
    <scope>NUCLEOTIDE SEQUENCE [LARGE SCALE GENOMIC DNA]</scope>
    <source>
        <tissue evidence="1">Muscle</tissue>
    </source>
</reference>
<dbReference type="Proteomes" id="UP000324222">
    <property type="component" value="Unassembled WGS sequence"/>
</dbReference>
<name>A0A5B7E0C8_PORTR</name>
<proteinExistence type="predicted"/>
<protein>
    <submittedName>
        <fullName evidence="1">Uncharacterized protein</fullName>
    </submittedName>
</protein>
<dbReference type="EMBL" id="VSRR010001732">
    <property type="protein sequence ID" value="MPC27360.1"/>
    <property type="molecule type" value="Genomic_DNA"/>
</dbReference>
<sequence length="78" mass="8451">MFVAWASSATTQCTLGTPIRVCPRRDKGTDLHRTKSHAEWVLLVHTVTGVLLAVARLCCAGCLHLPLESVLVLLVQVS</sequence>
<evidence type="ECO:0000313" key="1">
    <source>
        <dbReference type="EMBL" id="MPC27360.1"/>
    </source>
</evidence>
<evidence type="ECO:0000313" key="2">
    <source>
        <dbReference type="Proteomes" id="UP000324222"/>
    </source>
</evidence>
<organism evidence="1 2">
    <name type="scientific">Portunus trituberculatus</name>
    <name type="common">Swimming crab</name>
    <name type="synonym">Neptunus trituberculatus</name>
    <dbReference type="NCBI Taxonomy" id="210409"/>
    <lineage>
        <taxon>Eukaryota</taxon>
        <taxon>Metazoa</taxon>
        <taxon>Ecdysozoa</taxon>
        <taxon>Arthropoda</taxon>
        <taxon>Crustacea</taxon>
        <taxon>Multicrustacea</taxon>
        <taxon>Malacostraca</taxon>
        <taxon>Eumalacostraca</taxon>
        <taxon>Eucarida</taxon>
        <taxon>Decapoda</taxon>
        <taxon>Pleocyemata</taxon>
        <taxon>Brachyura</taxon>
        <taxon>Eubrachyura</taxon>
        <taxon>Portunoidea</taxon>
        <taxon>Portunidae</taxon>
        <taxon>Portuninae</taxon>
        <taxon>Portunus</taxon>
    </lineage>
</organism>
<keyword evidence="2" id="KW-1185">Reference proteome</keyword>
<gene>
    <name evidence="1" type="ORF">E2C01_020528</name>
</gene>
<comment type="caution">
    <text evidence="1">The sequence shown here is derived from an EMBL/GenBank/DDBJ whole genome shotgun (WGS) entry which is preliminary data.</text>
</comment>